<dbReference type="EnsemblMetazoa" id="PPAI005588-RA">
    <property type="protein sequence ID" value="PPAI005588-PA"/>
    <property type="gene ID" value="PPAI005588"/>
</dbReference>
<evidence type="ECO:0000313" key="3">
    <source>
        <dbReference type="EnsemblMetazoa" id="PPAI005588-PA"/>
    </source>
</evidence>
<keyword evidence="4" id="KW-1185">Reference proteome</keyword>
<keyword evidence="1" id="KW-0175">Coiled coil</keyword>
<sequence>MNSDKYEEEIFRLNQKIKELFGTAEKVTRENNALFKENKLLNTECVNLRRENMENSTINLQLRLDLDAVTEQRDDLYEANQKLKVGLNRLSERSRTQAETITKMEHMIKSQTAIIKGQAAELKEFKSRPEIIRGLADLPASIAPNRQSDPVLLEQLREEVHSLEEKLDEAYDVIEGLEFELESLDFLEAEHERMEAEIEALKREIRHQKDQNQPDEGDGAAKPCPSQDPEKKHRREMLHKKLEGLHQKQHKRDE</sequence>
<feature type="region of interest" description="Disordered" evidence="2">
    <location>
        <begin position="199"/>
        <end position="254"/>
    </location>
</feature>
<accession>A0A1B0DCP9</accession>
<protein>
    <submittedName>
        <fullName evidence="3">Uncharacterized protein</fullName>
    </submittedName>
</protein>
<evidence type="ECO:0000256" key="2">
    <source>
        <dbReference type="SAM" id="MobiDB-lite"/>
    </source>
</evidence>
<feature type="compositionally biased region" description="Basic and acidic residues" evidence="2">
    <location>
        <begin position="239"/>
        <end position="254"/>
    </location>
</feature>
<feature type="compositionally biased region" description="Basic and acidic residues" evidence="2">
    <location>
        <begin position="199"/>
        <end position="212"/>
    </location>
</feature>
<dbReference type="AlphaFoldDB" id="A0A1B0DCP9"/>
<evidence type="ECO:0000256" key="1">
    <source>
        <dbReference type="SAM" id="Coils"/>
    </source>
</evidence>
<dbReference type="EMBL" id="AJVK01014076">
    <property type="status" value="NOT_ANNOTATED_CDS"/>
    <property type="molecule type" value="Genomic_DNA"/>
</dbReference>
<feature type="coiled-coil region" evidence="1">
    <location>
        <begin position="24"/>
        <end position="51"/>
    </location>
</feature>
<evidence type="ECO:0000313" key="4">
    <source>
        <dbReference type="Proteomes" id="UP000092462"/>
    </source>
</evidence>
<reference evidence="3" key="1">
    <citation type="submission" date="2022-08" db="UniProtKB">
        <authorList>
            <consortium name="EnsemblMetazoa"/>
        </authorList>
    </citation>
    <scope>IDENTIFICATION</scope>
    <source>
        <strain evidence="3">Israel</strain>
    </source>
</reference>
<organism evidence="3 4">
    <name type="scientific">Phlebotomus papatasi</name>
    <name type="common">Sandfly</name>
    <dbReference type="NCBI Taxonomy" id="29031"/>
    <lineage>
        <taxon>Eukaryota</taxon>
        <taxon>Metazoa</taxon>
        <taxon>Ecdysozoa</taxon>
        <taxon>Arthropoda</taxon>
        <taxon>Hexapoda</taxon>
        <taxon>Insecta</taxon>
        <taxon>Pterygota</taxon>
        <taxon>Neoptera</taxon>
        <taxon>Endopterygota</taxon>
        <taxon>Diptera</taxon>
        <taxon>Nematocera</taxon>
        <taxon>Psychodoidea</taxon>
        <taxon>Psychodidae</taxon>
        <taxon>Phlebotomus</taxon>
        <taxon>Phlebotomus</taxon>
    </lineage>
</organism>
<dbReference type="VEuPathDB" id="VectorBase:PPAPM1_006589"/>
<dbReference type="VEuPathDB" id="VectorBase:PPAI005588"/>
<dbReference type="Proteomes" id="UP000092462">
    <property type="component" value="Unassembled WGS sequence"/>
</dbReference>
<name>A0A1B0DCP9_PHLPP</name>
<proteinExistence type="predicted"/>